<name>A0AAD5NCT7_PARTN</name>
<evidence type="ECO:0000313" key="2">
    <source>
        <dbReference type="EMBL" id="KAJ1364334.1"/>
    </source>
</evidence>
<gene>
    <name evidence="1" type="ORF">KIN20_015048</name>
    <name evidence="2" type="ORF">KIN20_024415</name>
</gene>
<evidence type="ECO:0000313" key="3">
    <source>
        <dbReference type="Proteomes" id="UP001196413"/>
    </source>
</evidence>
<sequence length="112" mass="12481">MDCFRILREFESSVTLVSECIEEMFTSLDLLVSVLEKNQNERSLTPSDGLSALLQNDSLLFSKPSPISALSMIGELSLNVLRAAELLSELLPMVEMLEDALYYVTTKISSDM</sequence>
<dbReference type="AlphaFoldDB" id="A0AAD5NCT7"/>
<comment type="caution">
    <text evidence="2">The sequence shown here is derived from an EMBL/GenBank/DDBJ whole genome shotgun (WGS) entry which is preliminary data.</text>
</comment>
<evidence type="ECO:0000313" key="1">
    <source>
        <dbReference type="EMBL" id="KAJ1357031.1"/>
    </source>
</evidence>
<organism evidence="2 3">
    <name type="scientific">Parelaphostrongylus tenuis</name>
    <name type="common">Meningeal worm</name>
    <dbReference type="NCBI Taxonomy" id="148309"/>
    <lineage>
        <taxon>Eukaryota</taxon>
        <taxon>Metazoa</taxon>
        <taxon>Ecdysozoa</taxon>
        <taxon>Nematoda</taxon>
        <taxon>Chromadorea</taxon>
        <taxon>Rhabditida</taxon>
        <taxon>Rhabditina</taxon>
        <taxon>Rhabditomorpha</taxon>
        <taxon>Strongyloidea</taxon>
        <taxon>Metastrongylidae</taxon>
        <taxon>Parelaphostrongylus</taxon>
    </lineage>
</organism>
<accession>A0AAD5NCT7</accession>
<reference evidence="2" key="1">
    <citation type="submission" date="2021-06" db="EMBL/GenBank/DDBJ databases">
        <title>Parelaphostrongylus tenuis whole genome reference sequence.</title>
        <authorList>
            <person name="Garwood T.J."/>
            <person name="Larsen P.A."/>
            <person name="Fountain-Jones N.M."/>
            <person name="Garbe J.R."/>
            <person name="Macchietto M.G."/>
            <person name="Kania S.A."/>
            <person name="Gerhold R.W."/>
            <person name="Richards J.E."/>
            <person name="Wolf T.M."/>
        </authorList>
    </citation>
    <scope>NUCLEOTIDE SEQUENCE</scope>
    <source>
        <strain evidence="2">MNPRO001-30</strain>
        <tissue evidence="2">Meninges</tissue>
    </source>
</reference>
<protein>
    <submittedName>
        <fullName evidence="2">Uncharacterized protein</fullName>
    </submittedName>
</protein>
<dbReference type="EMBL" id="JAHQIW010004949">
    <property type="protein sequence ID" value="KAJ1364334.1"/>
    <property type="molecule type" value="Genomic_DNA"/>
</dbReference>
<proteinExistence type="predicted"/>
<dbReference type="EMBL" id="JAHQIW010002997">
    <property type="protein sequence ID" value="KAJ1357031.1"/>
    <property type="molecule type" value="Genomic_DNA"/>
</dbReference>
<dbReference type="Proteomes" id="UP001196413">
    <property type="component" value="Unassembled WGS sequence"/>
</dbReference>
<keyword evidence="3" id="KW-1185">Reference proteome</keyword>